<protein>
    <submittedName>
        <fullName evidence="3">Dna processing protein</fullName>
    </submittedName>
</protein>
<dbReference type="NCBIfam" id="TIGR00732">
    <property type="entry name" value="dprA"/>
    <property type="match status" value="1"/>
</dbReference>
<evidence type="ECO:0000313" key="4">
    <source>
        <dbReference type="Proteomes" id="UP000051054"/>
    </source>
</evidence>
<dbReference type="AlphaFoldDB" id="A0A0R1WM62"/>
<dbReference type="GO" id="GO:0009294">
    <property type="term" value="P:DNA-mediated transformation"/>
    <property type="evidence" value="ECO:0007669"/>
    <property type="project" value="InterPro"/>
</dbReference>
<evidence type="ECO:0000313" key="3">
    <source>
        <dbReference type="EMBL" id="KRM18951.1"/>
    </source>
</evidence>
<dbReference type="RefSeq" id="WP_025022072.1">
    <property type="nucleotide sequence ID" value="NZ_AZGD01000090.1"/>
</dbReference>
<dbReference type="Proteomes" id="UP000051054">
    <property type="component" value="Unassembled WGS sequence"/>
</dbReference>
<dbReference type="OrthoDB" id="9785707at2"/>
<dbReference type="InterPro" id="IPR057666">
    <property type="entry name" value="DrpA_SLOG"/>
</dbReference>
<gene>
    <name evidence="3" type="ORF">FC40_GL000740</name>
</gene>
<name>A0A0R1WM62_9LACO</name>
<evidence type="ECO:0000259" key="2">
    <source>
        <dbReference type="Pfam" id="PF02481"/>
    </source>
</evidence>
<reference evidence="3 4" key="1">
    <citation type="journal article" date="2015" name="Genome Announc.">
        <title>Expanding the biotechnology potential of lactobacilli through comparative genomics of 213 strains and associated genera.</title>
        <authorList>
            <person name="Sun Z."/>
            <person name="Harris H.M."/>
            <person name="McCann A."/>
            <person name="Guo C."/>
            <person name="Argimon S."/>
            <person name="Zhang W."/>
            <person name="Yang X."/>
            <person name="Jeffery I.B."/>
            <person name="Cooney J.C."/>
            <person name="Kagawa T.F."/>
            <person name="Liu W."/>
            <person name="Song Y."/>
            <person name="Salvetti E."/>
            <person name="Wrobel A."/>
            <person name="Rasinkangas P."/>
            <person name="Parkhill J."/>
            <person name="Rea M.C."/>
            <person name="O'Sullivan O."/>
            <person name="Ritari J."/>
            <person name="Douillard F.P."/>
            <person name="Paul Ross R."/>
            <person name="Yang R."/>
            <person name="Briner A.E."/>
            <person name="Felis G.E."/>
            <person name="de Vos W.M."/>
            <person name="Barrangou R."/>
            <person name="Klaenhammer T.R."/>
            <person name="Caufield P.W."/>
            <person name="Cui Y."/>
            <person name="Zhang H."/>
            <person name="O'Toole P.W."/>
        </authorList>
    </citation>
    <scope>NUCLEOTIDE SEQUENCE [LARGE SCALE GENOMIC DNA]</scope>
    <source>
        <strain evidence="3 4">DSM 18933</strain>
    </source>
</reference>
<dbReference type="PANTHER" id="PTHR43022">
    <property type="entry name" value="PROTEIN SMF"/>
    <property type="match status" value="1"/>
</dbReference>
<dbReference type="SUPFAM" id="SSF102405">
    <property type="entry name" value="MCP/YpsA-like"/>
    <property type="match status" value="1"/>
</dbReference>
<comment type="caution">
    <text evidence="3">The sequence shown here is derived from an EMBL/GenBank/DDBJ whole genome shotgun (WGS) entry which is preliminary data.</text>
</comment>
<accession>A0A0R1WM62</accession>
<comment type="similarity">
    <text evidence="1">Belongs to the DprA/Smf family.</text>
</comment>
<dbReference type="PATRIC" id="fig|1423755.3.peg.793"/>
<dbReference type="InterPro" id="IPR003488">
    <property type="entry name" value="DprA"/>
</dbReference>
<feature type="domain" description="Smf/DprA SLOG" evidence="2">
    <location>
        <begin position="76"/>
        <end position="284"/>
    </location>
</feature>
<dbReference type="STRING" id="1423755.FC40_GL000740"/>
<dbReference type="EMBL" id="AZGD01000090">
    <property type="protein sequence ID" value="KRM18951.1"/>
    <property type="molecule type" value="Genomic_DNA"/>
</dbReference>
<dbReference type="Gene3D" id="3.40.50.450">
    <property type="match status" value="1"/>
</dbReference>
<keyword evidence="4" id="KW-1185">Reference proteome</keyword>
<dbReference type="eggNOG" id="COG0758">
    <property type="taxonomic scope" value="Bacteria"/>
</dbReference>
<evidence type="ECO:0000256" key="1">
    <source>
        <dbReference type="ARBA" id="ARBA00006525"/>
    </source>
</evidence>
<organism evidence="3 4">
    <name type="scientific">Ligilactobacillus hayakitensis DSM 18933 = JCM 14209</name>
    <dbReference type="NCBI Taxonomy" id="1423755"/>
    <lineage>
        <taxon>Bacteria</taxon>
        <taxon>Bacillati</taxon>
        <taxon>Bacillota</taxon>
        <taxon>Bacilli</taxon>
        <taxon>Lactobacillales</taxon>
        <taxon>Lactobacillaceae</taxon>
        <taxon>Ligilactobacillus</taxon>
    </lineage>
</organism>
<proteinExistence type="inferred from homology"/>
<dbReference type="PANTHER" id="PTHR43022:SF1">
    <property type="entry name" value="PROTEIN SMF"/>
    <property type="match status" value="1"/>
</dbReference>
<sequence length="293" mass="32483">MELRDFLIRTHICCQKIGGNSRNIADFLMKCQRFPKLGELEELLSLKKVSFDDYIEYFLKDELTDEIERNKKYSKIKTILDDDYPALLKEISDGPAVFFYLGDYSLIQNPSLAVVGARNNTIYSKKVIDKLLPAICTAEIVTVSGLAHGVDHIVHETALELQGKTIGIIGTGLNIAYPKKNTLLQEQVAHDGLLISEYCLDQKPLAFHFPHRNRIIAGISNATLVVEAKKKSGSLITANLALQYNRDVYAVPGNIDSPLSDGCNELIQAGAKAIVDASDILEEYISASLIKIK</sequence>
<dbReference type="Pfam" id="PF02481">
    <property type="entry name" value="DNA_processg_A"/>
    <property type="match status" value="1"/>
</dbReference>